<keyword evidence="2" id="KW-0547">Nucleotide-binding</keyword>
<keyword evidence="2" id="KW-0067">ATP-binding</keyword>
<evidence type="ECO:0000313" key="2">
    <source>
        <dbReference type="EMBL" id="MAG21862.1"/>
    </source>
</evidence>
<name>A0A2D6M0B3_9ARCH</name>
<organism evidence="2 3">
    <name type="scientific">Candidatus Iainarchaeum sp</name>
    <dbReference type="NCBI Taxonomy" id="3101447"/>
    <lineage>
        <taxon>Archaea</taxon>
        <taxon>Candidatus Iainarchaeota</taxon>
        <taxon>Candidatus Iainarchaeia</taxon>
        <taxon>Candidatus Iainarchaeales</taxon>
        <taxon>Candidatus Iainarchaeaceae</taxon>
        <taxon>Candidatus Iainarchaeum</taxon>
    </lineage>
</organism>
<protein>
    <submittedName>
        <fullName evidence="2">ATP-binding protein</fullName>
    </submittedName>
</protein>
<dbReference type="CDD" id="cd01994">
    <property type="entry name" value="AANH_PF0828-like"/>
    <property type="match status" value="1"/>
</dbReference>
<dbReference type="Gene3D" id="3.40.50.620">
    <property type="entry name" value="HUPs"/>
    <property type="match status" value="1"/>
</dbReference>
<dbReference type="EMBL" id="NZBU01000004">
    <property type="protein sequence ID" value="MAG21862.1"/>
    <property type="molecule type" value="Genomic_DNA"/>
</dbReference>
<dbReference type="Proteomes" id="UP000226592">
    <property type="component" value="Unassembled WGS sequence"/>
</dbReference>
<comment type="caution">
    <text evidence="2">The sequence shown here is derived from an EMBL/GenBank/DDBJ whole genome shotgun (WGS) entry which is preliminary data.</text>
</comment>
<reference evidence="3" key="1">
    <citation type="submission" date="2017-09" db="EMBL/GenBank/DDBJ databases">
        <title>The Reconstruction of 2,631 Draft Metagenome-Assembled Genomes from the Global Oceans.</title>
        <authorList>
            <person name="Tully B.J."/>
            <person name="Graham E.D."/>
            <person name="Heidelberg J.F."/>
        </authorList>
    </citation>
    <scope>NUCLEOTIDE SEQUENCE [LARGE SCALE GENOMIC DNA]</scope>
</reference>
<gene>
    <name evidence="2" type="ORF">CL943_00970</name>
</gene>
<evidence type="ECO:0000259" key="1">
    <source>
        <dbReference type="Pfam" id="PF01902"/>
    </source>
</evidence>
<dbReference type="Gene3D" id="3.90.1490.10">
    <property type="entry name" value="putative n-type atp pyrophosphatase, domain 2"/>
    <property type="match status" value="1"/>
</dbReference>
<proteinExistence type="predicted"/>
<dbReference type="SUPFAM" id="SSF52402">
    <property type="entry name" value="Adenine nucleotide alpha hydrolases-like"/>
    <property type="match status" value="1"/>
</dbReference>
<sequence length="229" mass="25815">MLIGRGAMPEKIIFTWSGGKDSAIALHKIQANKQYHILALLTTITDAYDRVSMHGVRTKLLEKQAKSIGLPLEKMPITKDASHKQYKSRMKSILQSYKEEGVSSVAFGDIFLEGIRDYRQKNLDLVGMKALFPIWGSNTGELANQFIASGFKSIITCVDTELLPKEFCGREFNKAFLEDLPEGVDPCGENGEFHSFVYEGPIFQESVAHKIGEKVLRENRFYYCDLLPI</sequence>
<accession>A0A2D6M0B3</accession>
<dbReference type="NCBIfam" id="TIGR00290">
    <property type="entry name" value="MJ0570_dom"/>
    <property type="match status" value="1"/>
</dbReference>
<evidence type="ECO:0000313" key="3">
    <source>
        <dbReference type="Proteomes" id="UP000226592"/>
    </source>
</evidence>
<dbReference type="InterPro" id="IPR030662">
    <property type="entry name" value="DPH6/MJ0570"/>
</dbReference>
<dbReference type="PIRSF" id="PIRSF039123">
    <property type="entry name" value="Diphthamide_synthase"/>
    <property type="match status" value="1"/>
</dbReference>
<dbReference type="InterPro" id="IPR014729">
    <property type="entry name" value="Rossmann-like_a/b/a_fold"/>
</dbReference>
<dbReference type="InterPro" id="IPR002761">
    <property type="entry name" value="Diphthami_syn_dom"/>
</dbReference>
<dbReference type="AlphaFoldDB" id="A0A2D6M0B3"/>
<dbReference type="Pfam" id="PF01902">
    <property type="entry name" value="Diphthami_syn_2"/>
    <property type="match status" value="1"/>
</dbReference>
<dbReference type="GO" id="GO:0005524">
    <property type="term" value="F:ATP binding"/>
    <property type="evidence" value="ECO:0007669"/>
    <property type="project" value="UniProtKB-KW"/>
</dbReference>
<feature type="domain" description="Diphthamide synthase" evidence="1">
    <location>
        <begin position="11"/>
        <end position="222"/>
    </location>
</feature>